<evidence type="ECO:0000256" key="3">
    <source>
        <dbReference type="ARBA" id="ARBA00048462"/>
    </source>
</evidence>
<dbReference type="GO" id="GO:0005829">
    <property type="term" value="C:cytosol"/>
    <property type="evidence" value="ECO:0007669"/>
    <property type="project" value="TreeGrafter"/>
</dbReference>
<reference evidence="7 8" key="1">
    <citation type="submission" date="2016-12" db="EMBL/GenBank/DDBJ databases">
        <authorList>
            <person name="Song W.-J."/>
            <person name="Kurnit D.M."/>
        </authorList>
    </citation>
    <scope>NUCLEOTIDE SEQUENCE [LARGE SCALE GENOMIC DNA]</scope>
    <source>
        <strain evidence="7 8">DSM 14810</strain>
    </source>
</reference>
<dbReference type="InterPro" id="IPR001227">
    <property type="entry name" value="Ac_transferase_dom_sf"/>
</dbReference>
<comment type="catalytic activity">
    <reaction evidence="3 4">
        <text>holo-[ACP] + malonyl-CoA = malonyl-[ACP] + CoA</text>
        <dbReference type="Rhea" id="RHEA:41792"/>
        <dbReference type="Rhea" id="RHEA-COMP:9623"/>
        <dbReference type="Rhea" id="RHEA-COMP:9685"/>
        <dbReference type="ChEBI" id="CHEBI:57287"/>
        <dbReference type="ChEBI" id="CHEBI:57384"/>
        <dbReference type="ChEBI" id="CHEBI:64479"/>
        <dbReference type="ChEBI" id="CHEBI:78449"/>
        <dbReference type="EC" id="2.3.1.39"/>
    </reaction>
</comment>
<evidence type="ECO:0000256" key="4">
    <source>
        <dbReference type="PIRNR" id="PIRNR000446"/>
    </source>
</evidence>
<keyword evidence="2 4" id="KW-0012">Acyltransferase</keyword>
<comment type="similarity">
    <text evidence="4">Belongs to the fabD family.</text>
</comment>
<dbReference type="InterPro" id="IPR024925">
    <property type="entry name" value="Malonyl_CoA-ACP_transAc"/>
</dbReference>
<dbReference type="InterPro" id="IPR014043">
    <property type="entry name" value="Acyl_transferase_dom"/>
</dbReference>
<dbReference type="EMBL" id="FRDH01000015">
    <property type="protein sequence ID" value="SHN65190.1"/>
    <property type="molecule type" value="Genomic_DNA"/>
</dbReference>
<protein>
    <recommendedName>
        <fullName evidence="4">Malonyl CoA-acyl carrier protein transacylase</fullName>
        <ecNumber evidence="4">2.3.1.39</ecNumber>
    </recommendedName>
</protein>
<sequence>MGKIAFLFAGQGSQYPGMGKDLFEKINEVHDFFGVAEAIRPGTLSQMLAGTEAELKRTENTQPCLFLADIASALALASNGITPDAVAGFSLGEVVALAVSGVLSKENAFKLVCKRGALMQDAAEKEKGSMVAVLKMDKSELEEMCSEVGAFPVNYNCPGQIVVSGKDERIEKLKEKLSNKKVRFIQLSVGGPFHTPYMKEASEELKKEAEINMLYNINKSYIPLYSNMTAKPYPTDAEGIIQSFSEQISSSVNWEGTIKNMTKEGIDTFIECGPGKTLTGFVRRIVPQARIYNVCDMESLKAVVEELKNDA</sequence>
<dbReference type="GO" id="GO:0004314">
    <property type="term" value="F:[acyl-carrier-protein] S-malonyltransferase activity"/>
    <property type="evidence" value="ECO:0007669"/>
    <property type="project" value="UniProtKB-EC"/>
</dbReference>
<accession>A0A1M7T354</accession>
<evidence type="ECO:0000256" key="2">
    <source>
        <dbReference type="ARBA" id="ARBA00023315"/>
    </source>
</evidence>
<dbReference type="SUPFAM" id="SSF52151">
    <property type="entry name" value="FabD/lysophospholipase-like"/>
    <property type="match status" value="1"/>
</dbReference>
<dbReference type="AlphaFoldDB" id="A0A1M7T354"/>
<dbReference type="PANTHER" id="PTHR42681:SF1">
    <property type="entry name" value="MALONYL-COA-ACYL CARRIER PROTEIN TRANSACYLASE, MITOCHONDRIAL"/>
    <property type="match status" value="1"/>
</dbReference>
<dbReference type="Gene3D" id="3.40.366.10">
    <property type="entry name" value="Malonyl-Coenzyme A Acyl Carrier Protein, domain 2"/>
    <property type="match status" value="1"/>
</dbReference>
<dbReference type="RefSeq" id="WP_072705478.1">
    <property type="nucleotide sequence ID" value="NZ_FRDH01000015.1"/>
</dbReference>
<name>A0A1M7T354_9FIRM</name>
<proteinExistence type="inferred from homology"/>
<dbReference type="InterPro" id="IPR016036">
    <property type="entry name" value="Malonyl_transacylase_ACP-bd"/>
</dbReference>
<feature type="active site" evidence="5">
    <location>
        <position position="90"/>
    </location>
</feature>
<evidence type="ECO:0000256" key="5">
    <source>
        <dbReference type="PIRSR" id="PIRSR000446-1"/>
    </source>
</evidence>
<dbReference type="EC" id="2.3.1.39" evidence="4"/>
<dbReference type="SMART" id="SM00827">
    <property type="entry name" value="PKS_AT"/>
    <property type="match status" value="1"/>
</dbReference>
<evidence type="ECO:0000313" key="7">
    <source>
        <dbReference type="EMBL" id="SHN65190.1"/>
    </source>
</evidence>
<evidence type="ECO:0000256" key="1">
    <source>
        <dbReference type="ARBA" id="ARBA00022679"/>
    </source>
</evidence>
<dbReference type="SUPFAM" id="SSF55048">
    <property type="entry name" value="Probable ACP-binding domain of malonyl-CoA ACP transacylase"/>
    <property type="match status" value="1"/>
</dbReference>
<dbReference type="PIRSF" id="PIRSF000446">
    <property type="entry name" value="Mct"/>
    <property type="match status" value="1"/>
</dbReference>
<dbReference type="PANTHER" id="PTHR42681">
    <property type="entry name" value="MALONYL-COA-ACYL CARRIER PROTEIN TRANSACYLASE, MITOCHONDRIAL"/>
    <property type="match status" value="1"/>
</dbReference>
<dbReference type="InterPro" id="IPR016035">
    <property type="entry name" value="Acyl_Trfase/lysoPLipase"/>
</dbReference>
<dbReference type="GO" id="GO:0006633">
    <property type="term" value="P:fatty acid biosynthetic process"/>
    <property type="evidence" value="ECO:0007669"/>
    <property type="project" value="TreeGrafter"/>
</dbReference>
<keyword evidence="1 4" id="KW-0808">Transferase</keyword>
<gene>
    <name evidence="7" type="ORF">SAMN02745247_02907</name>
</gene>
<dbReference type="Proteomes" id="UP000184097">
    <property type="component" value="Unassembled WGS sequence"/>
</dbReference>
<evidence type="ECO:0000259" key="6">
    <source>
        <dbReference type="SMART" id="SM00827"/>
    </source>
</evidence>
<organism evidence="7 8">
    <name type="scientific">Butyrivibrio hungatei DSM 14810</name>
    <dbReference type="NCBI Taxonomy" id="1121132"/>
    <lineage>
        <taxon>Bacteria</taxon>
        <taxon>Bacillati</taxon>
        <taxon>Bacillota</taxon>
        <taxon>Clostridia</taxon>
        <taxon>Lachnospirales</taxon>
        <taxon>Lachnospiraceae</taxon>
        <taxon>Butyrivibrio</taxon>
    </lineage>
</organism>
<dbReference type="InterPro" id="IPR050858">
    <property type="entry name" value="Mal-CoA-ACP_Trans/PKS_FabD"/>
</dbReference>
<dbReference type="Gene3D" id="3.30.70.250">
    <property type="entry name" value="Malonyl-CoA ACP transacylase, ACP-binding"/>
    <property type="match status" value="1"/>
</dbReference>
<evidence type="ECO:0000313" key="8">
    <source>
        <dbReference type="Proteomes" id="UP000184097"/>
    </source>
</evidence>
<feature type="domain" description="Malonyl-CoA:ACP transacylase (MAT)" evidence="6">
    <location>
        <begin position="7"/>
        <end position="303"/>
    </location>
</feature>
<feature type="active site" evidence="5">
    <location>
        <position position="194"/>
    </location>
</feature>
<dbReference type="Pfam" id="PF00698">
    <property type="entry name" value="Acyl_transf_1"/>
    <property type="match status" value="1"/>
</dbReference>